<name>A0A7G5C6T4_9BACL</name>
<dbReference type="PANTHER" id="PTHR45982">
    <property type="entry name" value="REGULATOR OF CHROMOSOME CONDENSATION"/>
    <property type="match status" value="1"/>
</dbReference>
<dbReference type="Gene3D" id="2.130.10.30">
    <property type="entry name" value="Regulator of chromosome condensation 1/beta-lactamase-inhibitor protein II"/>
    <property type="match status" value="1"/>
</dbReference>
<evidence type="ECO:0000313" key="2">
    <source>
        <dbReference type="EMBL" id="QMV44918.1"/>
    </source>
</evidence>
<dbReference type="PROSITE" id="PS00626">
    <property type="entry name" value="RCC1_2"/>
    <property type="match status" value="1"/>
</dbReference>
<reference evidence="2 3" key="1">
    <citation type="submission" date="2019-07" db="EMBL/GenBank/DDBJ databases">
        <authorList>
            <person name="Kim J.K."/>
            <person name="Cheong H.-M."/>
            <person name="Choi Y."/>
            <person name="Hwang K.J."/>
            <person name="Lee S."/>
            <person name="Choi C."/>
        </authorList>
    </citation>
    <scope>NUCLEOTIDE SEQUENCE [LARGE SCALE GENOMIC DNA]</scope>
    <source>
        <strain evidence="2 3">KS 22</strain>
    </source>
</reference>
<dbReference type="PROSITE" id="PS50012">
    <property type="entry name" value="RCC1_3"/>
    <property type="match status" value="1"/>
</dbReference>
<keyword evidence="3" id="KW-1185">Reference proteome</keyword>
<evidence type="ECO:0000313" key="3">
    <source>
        <dbReference type="Proteomes" id="UP000515679"/>
    </source>
</evidence>
<dbReference type="Proteomes" id="UP000515679">
    <property type="component" value="Chromosome"/>
</dbReference>
<dbReference type="Pfam" id="PF13540">
    <property type="entry name" value="RCC1_2"/>
    <property type="match status" value="2"/>
</dbReference>
<dbReference type="AlphaFoldDB" id="A0A7G5C6T4"/>
<gene>
    <name evidence="2" type="ORF">FPL14_06905</name>
</gene>
<dbReference type="GO" id="GO:0005085">
    <property type="term" value="F:guanyl-nucleotide exchange factor activity"/>
    <property type="evidence" value="ECO:0007669"/>
    <property type="project" value="TreeGrafter"/>
</dbReference>
<proteinExistence type="predicted"/>
<feature type="chain" id="PRO_5039541927" evidence="1">
    <location>
        <begin position="18"/>
        <end position="131"/>
    </location>
</feature>
<evidence type="ECO:0000256" key="1">
    <source>
        <dbReference type="SAM" id="SignalP"/>
    </source>
</evidence>
<dbReference type="GO" id="GO:0005737">
    <property type="term" value="C:cytoplasm"/>
    <property type="evidence" value="ECO:0007669"/>
    <property type="project" value="TreeGrafter"/>
</dbReference>
<dbReference type="SUPFAM" id="SSF50985">
    <property type="entry name" value="RCC1/BLIP-II"/>
    <property type="match status" value="1"/>
</dbReference>
<dbReference type="KEGG" id="cchl:FPL14_06905"/>
<protein>
    <submittedName>
        <fullName evidence="2">Uncharacterized protein</fullName>
    </submittedName>
</protein>
<dbReference type="InterPro" id="IPR000408">
    <property type="entry name" value="Reg_chr_condens"/>
</dbReference>
<keyword evidence="1" id="KW-0732">Signal</keyword>
<dbReference type="PANTHER" id="PTHR45982:SF1">
    <property type="entry name" value="REGULATOR OF CHROMOSOME CONDENSATION"/>
    <property type="match status" value="1"/>
</dbReference>
<dbReference type="InterPro" id="IPR009091">
    <property type="entry name" value="RCC1/BLIP-II"/>
</dbReference>
<dbReference type="EMBL" id="CP041969">
    <property type="protein sequence ID" value="QMV44918.1"/>
    <property type="molecule type" value="Genomic_DNA"/>
</dbReference>
<accession>A0A7G5C6T4</accession>
<sequence length="131" mass="12970">MAFVMLFSMFVPFNLHSAEAAHKVSGSRGFVQIAAGDLFSLALKADGTVVAWGGNHQGQSTVPAGLADVVSIAAGTEHSLALKADGTVVAWGYNGGGRSTVPAGLADVVSIAAGASFAALKADGTVVALGI</sequence>
<feature type="signal peptide" evidence="1">
    <location>
        <begin position="1"/>
        <end position="17"/>
    </location>
</feature>
<organism evidence="2 3">
    <name type="scientific">Cohnella cholangitidis</name>
    <dbReference type="NCBI Taxonomy" id="2598458"/>
    <lineage>
        <taxon>Bacteria</taxon>
        <taxon>Bacillati</taxon>
        <taxon>Bacillota</taxon>
        <taxon>Bacilli</taxon>
        <taxon>Bacillales</taxon>
        <taxon>Paenibacillaceae</taxon>
        <taxon>Cohnella</taxon>
    </lineage>
</organism>
<dbReference type="InterPro" id="IPR051553">
    <property type="entry name" value="Ran_GTPase-activating"/>
</dbReference>